<sequence length="326" mass="36990">MLQYYIFQNFIDIIIAVFIDFLIGDPYGFPHPIIYIGKLISFLEKRFRKISKSNNSLKYFGGAIVLIVAFVSFMVPFIILKFLRINFYLYHGVNIIIIWTTLSAKCLAKEALKVYYALKENDIEKARLKLSYIVGRDTTSLREDEIIRADVETVAENTSDGIIAPLFYAILGGAPLAMMYKGINTMDSMLGYLTAKYKYIGFFPAKVDDVFNFIPARITGILMCLVSPITSGNIFTSFKIMIRDRKNHKSPNCAYPESATAGALNIELGGTNVYFGEVIEKPTMGDRKKELNKIHIKESIKVLYASEILMLIFYGLSVFGCYRLMN</sequence>
<organism evidence="10 11">
    <name type="scientific">Clostridium oceanicum</name>
    <dbReference type="NCBI Taxonomy" id="1543"/>
    <lineage>
        <taxon>Bacteria</taxon>
        <taxon>Bacillati</taxon>
        <taxon>Bacillota</taxon>
        <taxon>Clostridia</taxon>
        <taxon>Eubacteriales</taxon>
        <taxon>Clostridiaceae</taxon>
        <taxon>Clostridium</taxon>
    </lineage>
</organism>
<feature type="transmembrane region" description="Helical" evidence="9">
    <location>
        <begin position="214"/>
        <end position="236"/>
    </location>
</feature>
<comment type="pathway">
    <text evidence="2 9">Cofactor biosynthesis; adenosylcobalamin biosynthesis.</text>
</comment>
<dbReference type="EMBL" id="BAAACG010000008">
    <property type="protein sequence ID" value="GAA0739202.1"/>
    <property type="molecule type" value="Genomic_DNA"/>
</dbReference>
<feature type="transmembrane region" description="Helical" evidence="9">
    <location>
        <begin position="302"/>
        <end position="325"/>
    </location>
</feature>
<proteinExistence type="inferred from homology"/>
<dbReference type="HAMAP" id="MF_00024">
    <property type="entry name" value="CobD_CbiB"/>
    <property type="match status" value="1"/>
</dbReference>
<comment type="caution">
    <text evidence="10">The sequence shown here is derived from an EMBL/GenBank/DDBJ whole genome shotgun (WGS) entry which is preliminary data.</text>
</comment>
<keyword evidence="4 9" id="KW-1003">Cell membrane</keyword>
<name>A0ABP3UTU3_9CLOT</name>
<evidence type="ECO:0000313" key="10">
    <source>
        <dbReference type="EMBL" id="GAA0739202.1"/>
    </source>
</evidence>
<gene>
    <name evidence="10" type="primary">cbiB</name>
    <name evidence="9" type="synonym">cobD</name>
    <name evidence="10" type="ORF">GCM10008906_17640</name>
</gene>
<feature type="transmembrane region" description="Helical" evidence="9">
    <location>
        <begin position="59"/>
        <end position="82"/>
    </location>
</feature>
<dbReference type="RefSeq" id="WP_343760857.1">
    <property type="nucleotide sequence ID" value="NZ_BAAACG010000008.1"/>
</dbReference>
<evidence type="ECO:0000256" key="5">
    <source>
        <dbReference type="ARBA" id="ARBA00022573"/>
    </source>
</evidence>
<protein>
    <recommendedName>
        <fullName evidence="9">Cobalamin biosynthesis protein CobD</fullName>
    </recommendedName>
</protein>
<dbReference type="Proteomes" id="UP001501510">
    <property type="component" value="Unassembled WGS sequence"/>
</dbReference>
<accession>A0ABP3UTU3</accession>
<evidence type="ECO:0000256" key="2">
    <source>
        <dbReference type="ARBA" id="ARBA00004953"/>
    </source>
</evidence>
<keyword evidence="8 9" id="KW-0472">Membrane</keyword>
<evidence type="ECO:0000256" key="1">
    <source>
        <dbReference type="ARBA" id="ARBA00004651"/>
    </source>
</evidence>
<evidence type="ECO:0000256" key="9">
    <source>
        <dbReference type="HAMAP-Rule" id="MF_00024"/>
    </source>
</evidence>
<keyword evidence="7 9" id="KW-1133">Transmembrane helix</keyword>
<evidence type="ECO:0000256" key="4">
    <source>
        <dbReference type="ARBA" id="ARBA00022475"/>
    </source>
</evidence>
<dbReference type="PANTHER" id="PTHR34308:SF1">
    <property type="entry name" value="COBALAMIN BIOSYNTHESIS PROTEIN CBIB"/>
    <property type="match status" value="1"/>
</dbReference>
<evidence type="ECO:0000256" key="8">
    <source>
        <dbReference type="ARBA" id="ARBA00023136"/>
    </source>
</evidence>
<evidence type="ECO:0000256" key="7">
    <source>
        <dbReference type="ARBA" id="ARBA00022989"/>
    </source>
</evidence>
<keyword evidence="6 9" id="KW-0812">Transmembrane</keyword>
<feature type="transmembrane region" description="Helical" evidence="9">
    <location>
        <begin position="162"/>
        <end position="180"/>
    </location>
</feature>
<dbReference type="NCBIfam" id="TIGR00380">
    <property type="entry name" value="cobal_cbiB"/>
    <property type="match status" value="1"/>
</dbReference>
<comment type="subcellular location">
    <subcellularLocation>
        <location evidence="1 9">Cell membrane</location>
        <topology evidence="1 9">Multi-pass membrane protein</topology>
    </subcellularLocation>
</comment>
<reference evidence="11" key="1">
    <citation type="journal article" date="2019" name="Int. J. Syst. Evol. Microbiol.">
        <title>The Global Catalogue of Microorganisms (GCM) 10K type strain sequencing project: providing services to taxonomists for standard genome sequencing and annotation.</title>
        <authorList>
            <consortium name="The Broad Institute Genomics Platform"/>
            <consortium name="The Broad Institute Genome Sequencing Center for Infectious Disease"/>
            <person name="Wu L."/>
            <person name="Ma J."/>
        </authorList>
    </citation>
    <scope>NUCLEOTIDE SEQUENCE [LARGE SCALE GENOMIC DNA]</scope>
    <source>
        <strain evidence="11">JCM 1407</strain>
    </source>
</reference>
<comment type="similarity">
    <text evidence="3 9">Belongs to the CobD/CbiB family.</text>
</comment>
<evidence type="ECO:0000256" key="3">
    <source>
        <dbReference type="ARBA" id="ARBA00006263"/>
    </source>
</evidence>
<dbReference type="Pfam" id="PF03186">
    <property type="entry name" value="CobD_Cbib"/>
    <property type="match status" value="1"/>
</dbReference>
<dbReference type="PANTHER" id="PTHR34308">
    <property type="entry name" value="COBALAMIN BIOSYNTHESIS PROTEIN CBIB"/>
    <property type="match status" value="1"/>
</dbReference>
<comment type="function">
    <text evidence="9">Converts cobyric acid to cobinamide by the addition of aminopropanol on the F carboxylic group.</text>
</comment>
<feature type="transmembrane region" description="Helical" evidence="9">
    <location>
        <begin position="88"/>
        <end position="108"/>
    </location>
</feature>
<dbReference type="InterPro" id="IPR004485">
    <property type="entry name" value="Cobalamin_biosynth_CobD/CbiB"/>
</dbReference>
<evidence type="ECO:0000313" key="11">
    <source>
        <dbReference type="Proteomes" id="UP001501510"/>
    </source>
</evidence>
<keyword evidence="11" id="KW-1185">Reference proteome</keyword>
<keyword evidence="5 9" id="KW-0169">Cobalamin biosynthesis</keyword>
<evidence type="ECO:0000256" key="6">
    <source>
        <dbReference type="ARBA" id="ARBA00022692"/>
    </source>
</evidence>